<sequence>MTGKERVLRLEREYAGKWEERVGTKLAAMGISKDDYVQQASRHMIDLRPAGSNRVTADTKPCNPAGE</sequence>
<accession>A0A917QH50</accession>
<gene>
    <name evidence="1" type="ORF">GCM10011322_41860</name>
</gene>
<keyword evidence="2" id="KW-1185">Reference proteome</keyword>
<reference evidence="1 2" key="1">
    <citation type="journal article" date="2014" name="Int. J. Syst. Evol. Microbiol.">
        <title>Complete genome sequence of Corynebacterium casei LMG S-19264T (=DSM 44701T), isolated from a smear-ripened cheese.</title>
        <authorList>
            <consortium name="US DOE Joint Genome Institute (JGI-PGF)"/>
            <person name="Walter F."/>
            <person name="Albersmeier A."/>
            <person name="Kalinowski J."/>
            <person name="Ruckert C."/>
        </authorList>
    </citation>
    <scope>NUCLEOTIDE SEQUENCE [LARGE SCALE GENOMIC DNA]</scope>
    <source>
        <strain evidence="1 2">CGMCC 1.9161</strain>
    </source>
</reference>
<dbReference type="EMBL" id="BMMF01000014">
    <property type="protein sequence ID" value="GGK50434.1"/>
    <property type="molecule type" value="Genomic_DNA"/>
</dbReference>
<comment type="caution">
    <text evidence="1">The sequence shown here is derived from an EMBL/GenBank/DDBJ whole genome shotgun (WGS) entry which is preliminary data.</text>
</comment>
<evidence type="ECO:0000313" key="1">
    <source>
        <dbReference type="EMBL" id="GGK50434.1"/>
    </source>
</evidence>
<proteinExistence type="predicted"/>
<evidence type="ECO:0000313" key="2">
    <source>
        <dbReference type="Proteomes" id="UP000600449"/>
    </source>
</evidence>
<protein>
    <submittedName>
        <fullName evidence="1">Uncharacterized protein</fullName>
    </submittedName>
</protein>
<dbReference type="Proteomes" id="UP000600449">
    <property type="component" value="Unassembled WGS sequence"/>
</dbReference>
<dbReference type="RefSeq" id="WP_188915204.1">
    <property type="nucleotide sequence ID" value="NZ_BMMF01000014.1"/>
</dbReference>
<organism evidence="1 2">
    <name type="scientific">Salinarimonas ramus</name>
    <dbReference type="NCBI Taxonomy" id="690164"/>
    <lineage>
        <taxon>Bacteria</taxon>
        <taxon>Pseudomonadati</taxon>
        <taxon>Pseudomonadota</taxon>
        <taxon>Alphaproteobacteria</taxon>
        <taxon>Hyphomicrobiales</taxon>
        <taxon>Salinarimonadaceae</taxon>
        <taxon>Salinarimonas</taxon>
    </lineage>
</organism>
<name>A0A917QH50_9HYPH</name>
<dbReference type="AlphaFoldDB" id="A0A917QH50"/>